<dbReference type="VEuPathDB" id="FungiDB:AAP_03356"/>
<evidence type="ECO:0000313" key="2">
    <source>
        <dbReference type="EMBL" id="KZZ91650.1"/>
    </source>
</evidence>
<comment type="caution">
    <text evidence="2">The sequence shown here is derived from an EMBL/GenBank/DDBJ whole genome shotgun (WGS) entry which is preliminary data.</text>
</comment>
<evidence type="ECO:0000256" key="1">
    <source>
        <dbReference type="SAM" id="MobiDB-lite"/>
    </source>
</evidence>
<gene>
    <name evidence="2" type="ORF">AAP_03356</name>
</gene>
<dbReference type="AlphaFoldDB" id="A0A166NQ89"/>
<accession>A0A166NQ89</accession>
<keyword evidence="3" id="KW-1185">Reference proteome</keyword>
<protein>
    <recommendedName>
        <fullName evidence="4">Restriction endonuclease domain-containing protein</fullName>
    </recommendedName>
</protein>
<organism evidence="2 3">
    <name type="scientific">Ascosphaera apis ARSEF 7405</name>
    <dbReference type="NCBI Taxonomy" id="392613"/>
    <lineage>
        <taxon>Eukaryota</taxon>
        <taxon>Fungi</taxon>
        <taxon>Dikarya</taxon>
        <taxon>Ascomycota</taxon>
        <taxon>Pezizomycotina</taxon>
        <taxon>Eurotiomycetes</taxon>
        <taxon>Eurotiomycetidae</taxon>
        <taxon>Onygenales</taxon>
        <taxon>Ascosphaeraceae</taxon>
        <taxon>Ascosphaera</taxon>
    </lineage>
</organism>
<proteinExistence type="predicted"/>
<dbReference type="EMBL" id="AZGZ01000013">
    <property type="protein sequence ID" value="KZZ91650.1"/>
    <property type="molecule type" value="Genomic_DNA"/>
</dbReference>
<feature type="region of interest" description="Disordered" evidence="1">
    <location>
        <begin position="188"/>
        <end position="207"/>
    </location>
</feature>
<evidence type="ECO:0000313" key="3">
    <source>
        <dbReference type="Proteomes" id="UP000242877"/>
    </source>
</evidence>
<dbReference type="Proteomes" id="UP000242877">
    <property type="component" value="Unassembled WGS sequence"/>
</dbReference>
<sequence length="207" mass="23418">MIGMLHGIATTCMGELLENIFDEVQMGGCFIKVCNVTEPPNEKASRGKAPDVAFYMRPQYSQGYDLKPWPQVVIEVGTSESQPKLEEDARFWLIDGGTAVRWVLTLKFFKDRALLCSWILTDTNKLQVRSCMEAVKHDGRYTLTSPQEDLHLSFSKLFLRQPHGHEPDTVVLSCQAFLDMVNLVHTQYEESEESPTQPAARPSPSRP</sequence>
<reference evidence="2 3" key="1">
    <citation type="journal article" date="2016" name="Genome Biol. Evol.">
        <title>Divergent and convergent evolution of fungal pathogenicity.</title>
        <authorList>
            <person name="Shang Y."/>
            <person name="Xiao G."/>
            <person name="Zheng P."/>
            <person name="Cen K."/>
            <person name="Zhan S."/>
            <person name="Wang C."/>
        </authorList>
    </citation>
    <scope>NUCLEOTIDE SEQUENCE [LARGE SCALE GENOMIC DNA]</scope>
    <source>
        <strain evidence="2 3">ARSEF 7405</strain>
    </source>
</reference>
<name>A0A166NQ89_9EURO</name>
<evidence type="ECO:0008006" key="4">
    <source>
        <dbReference type="Google" id="ProtNLM"/>
    </source>
</evidence>
<dbReference type="OrthoDB" id="76567at2759"/>